<proteinExistence type="predicted"/>
<dbReference type="EMBL" id="CP071796">
    <property type="protein sequence ID" value="QTD44665.1"/>
    <property type="molecule type" value="Genomic_DNA"/>
</dbReference>
<name>A0A975CEB5_9BURK</name>
<dbReference type="InterPro" id="IPR014917">
    <property type="entry name" value="DUF1800"/>
</dbReference>
<feature type="signal peptide" evidence="1">
    <location>
        <begin position="1"/>
        <end position="32"/>
    </location>
</feature>
<evidence type="ECO:0000313" key="3">
    <source>
        <dbReference type="Proteomes" id="UP000663903"/>
    </source>
</evidence>
<dbReference type="Pfam" id="PF08811">
    <property type="entry name" value="DUF1800"/>
    <property type="match status" value="1"/>
</dbReference>
<feature type="chain" id="PRO_5037363057" evidence="1">
    <location>
        <begin position="33"/>
        <end position="497"/>
    </location>
</feature>
<dbReference type="AlphaFoldDB" id="A0A975CEB5"/>
<gene>
    <name evidence="2" type="ORF">J1M35_16470</name>
</gene>
<organism evidence="2 3">
    <name type="scientific">Ottowia testudinis</name>
    <dbReference type="NCBI Taxonomy" id="2816950"/>
    <lineage>
        <taxon>Bacteria</taxon>
        <taxon>Pseudomonadati</taxon>
        <taxon>Pseudomonadota</taxon>
        <taxon>Betaproteobacteria</taxon>
        <taxon>Burkholderiales</taxon>
        <taxon>Comamonadaceae</taxon>
        <taxon>Ottowia</taxon>
    </lineage>
</organism>
<dbReference type="Proteomes" id="UP000663903">
    <property type="component" value="Chromosome"/>
</dbReference>
<accession>A0A975CEB5</accession>
<keyword evidence="3" id="KW-1185">Reference proteome</keyword>
<dbReference type="RefSeq" id="WP_208008229.1">
    <property type="nucleotide sequence ID" value="NZ_CP071796.1"/>
</dbReference>
<dbReference type="KEGG" id="otd:J1M35_16470"/>
<reference evidence="2" key="1">
    <citation type="submission" date="2021-03" db="EMBL/GenBank/DDBJ databases">
        <title>Ottowia sp. 27C isolated from the cloaca of a Giant Asian pond turtle (Heosemys grandis).</title>
        <authorList>
            <person name="Spergser J."/>
            <person name="Busse H.-J."/>
        </authorList>
    </citation>
    <scope>NUCLEOTIDE SEQUENCE</scope>
    <source>
        <strain evidence="2">27C</strain>
    </source>
</reference>
<evidence type="ECO:0000313" key="2">
    <source>
        <dbReference type="EMBL" id="QTD44665.1"/>
    </source>
</evidence>
<protein>
    <submittedName>
        <fullName evidence="2">DUF1800 domain-containing protein</fullName>
    </submittedName>
</protein>
<keyword evidence="1" id="KW-0732">Signal</keyword>
<sequence length="497" mass="54352">MPNTPRRPEFFRRAFAVLGMALAVMAGSAAHADDPSAETAATWRALSRLGYGPTPALIEQVQRAGGARAWALREIDAAFAASQKPIPLAGVPGGFNAPLPEIFERYREEREQRRERRDVKGDAALTAMLGDAPPRYSAQVARQAAAWRLTSCSRPDVESPLLARLTEFWFNHLNVSSDKGTVKPLVGHYVAHAIRPHALGRFDELLLTSARHPAMLNYLDQAQSVAEGTVQGERRRGLNENYARELMELHTLGVNGGYTQADVRELARMLTGWTVDPQSASGFRFAARRHDSGAKTVLGQRFGGGSNAHSGEAEGIDAIRMLAARPATARRVALRLAQWFVADAPPPALVDELARTFQTSGGDTRAVLRALVQSPAFWNPAHQLFKTPYDFACSALAAVGGPQDERDVQQTLGQLQNAGQGVHRWPTPDGYKTDRATWLAPEALTRRADFALQLARREPPVDFLARFAQPATLQRIQAQPAKLRAGLLLASPDFMNK</sequence>
<evidence type="ECO:0000256" key="1">
    <source>
        <dbReference type="SAM" id="SignalP"/>
    </source>
</evidence>